<accession>A0ABM1DV99</accession>
<keyword evidence="1" id="KW-0175">Coiled coil</keyword>
<dbReference type="RefSeq" id="XP_014663870.1">
    <property type="nucleotide sequence ID" value="XM_014808384.1"/>
</dbReference>
<dbReference type="Proteomes" id="UP000695022">
    <property type="component" value="Unplaced"/>
</dbReference>
<dbReference type="InterPro" id="IPR036002">
    <property type="entry name" value="Stathmin_sf"/>
</dbReference>
<name>A0ABM1DV99_PRICU</name>
<organism evidence="3 4">
    <name type="scientific">Priapulus caudatus</name>
    <name type="common">Priapulid worm</name>
    <dbReference type="NCBI Taxonomy" id="37621"/>
    <lineage>
        <taxon>Eukaryota</taxon>
        <taxon>Metazoa</taxon>
        <taxon>Ecdysozoa</taxon>
        <taxon>Scalidophora</taxon>
        <taxon>Priapulida</taxon>
        <taxon>Priapulimorpha</taxon>
        <taxon>Priapulimorphida</taxon>
        <taxon>Priapulidae</taxon>
        <taxon>Priapulus</taxon>
    </lineage>
</organism>
<dbReference type="GeneID" id="106806447"/>
<dbReference type="SUPFAM" id="SSF101494">
    <property type="entry name" value="Stathmin"/>
    <property type="match status" value="2"/>
</dbReference>
<dbReference type="PRINTS" id="PR00345">
    <property type="entry name" value="STATHMIN"/>
</dbReference>
<evidence type="ECO:0000313" key="3">
    <source>
        <dbReference type="Proteomes" id="UP000695022"/>
    </source>
</evidence>
<dbReference type="PANTHER" id="PTHR10104:SF1">
    <property type="entry name" value="STATHMIN, ISOFORM D"/>
    <property type="match status" value="1"/>
</dbReference>
<protein>
    <submittedName>
        <fullName evidence="4">Caldesmon-like isoform X1</fullName>
    </submittedName>
</protein>
<evidence type="ECO:0000256" key="2">
    <source>
        <dbReference type="SAM" id="MobiDB-lite"/>
    </source>
</evidence>
<dbReference type="Gene3D" id="6.10.280.30">
    <property type="match status" value="2"/>
</dbReference>
<feature type="region of interest" description="Disordered" evidence="2">
    <location>
        <begin position="52"/>
        <end position="82"/>
    </location>
</feature>
<feature type="compositionally biased region" description="Basic and acidic residues" evidence="2">
    <location>
        <begin position="66"/>
        <end position="82"/>
    </location>
</feature>
<keyword evidence="3" id="KW-1185">Reference proteome</keyword>
<evidence type="ECO:0000256" key="1">
    <source>
        <dbReference type="SAM" id="Coils"/>
    </source>
</evidence>
<feature type="coiled-coil region" evidence="1">
    <location>
        <begin position="158"/>
        <end position="229"/>
    </location>
</feature>
<dbReference type="InterPro" id="IPR000956">
    <property type="entry name" value="Stathmin_fam"/>
</dbReference>
<gene>
    <name evidence="4" type="primary">LOC106806447</name>
</gene>
<reference evidence="4" key="1">
    <citation type="submission" date="2025-08" db="UniProtKB">
        <authorList>
            <consortium name="RefSeq"/>
        </authorList>
    </citation>
    <scope>IDENTIFICATION</scope>
</reference>
<feature type="region of interest" description="Disordered" evidence="2">
    <location>
        <begin position="18"/>
        <end position="37"/>
    </location>
</feature>
<sequence>MSQEVKASNNGNMAFDVILAPASSPRPNSPPKRKVLSMDDISSRLLAAEERRKSLEASKLTSLSDKLAKAEQAQAKKAEEEEKFVAEAEAKLQKKMEANKEKREAQFRALQDRLKEHERHVEEVRLAGEKYVDAMSTKHRMQIDKKLEAAEENRCAQIRSVMSKLKEHEKRVIEARQQSEVIVAEQSREIMEKLMKKMEDALANRDNQMKSLQDKIKEHERHCEDVRRAKMQAGDNVGTEITA</sequence>
<dbReference type="Pfam" id="PF00836">
    <property type="entry name" value="Stathmin"/>
    <property type="match status" value="2"/>
</dbReference>
<proteinExistence type="predicted"/>
<evidence type="ECO:0000313" key="4">
    <source>
        <dbReference type="RefSeq" id="XP_014663870.1"/>
    </source>
</evidence>
<dbReference type="PANTHER" id="PTHR10104">
    <property type="entry name" value="STATHMIN"/>
    <property type="match status" value="1"/>
</dbReference>
<dbReference type="PROSITE" id="PS51663">
    <property type="entry name" value="STATHMIN_3"/>
    <property type="match status" value="1"/>
</dbReference>